<proteinExistence type="predicted"/>
<organism evidence="2 3">
    <name type="scientific">Colletotrichum kahawae</name>
    <name type="common">Coffee berry disease fungus</name>
    <dbReference type="NCBI Taxonomy" id="34407"/>
    <lineage>
        <taxon>Eukaryota</taxon>
        <taxon>Fungi</taxon>
        <taxon>Dikarya</taxon>
        <taxon>Ascomycota</taxon>
        <taxon>Pezizomycotina</taxon>
        <taxon>Sordariomycetes</taxon>
        <taxon>Hypocreomycetidae</taxon>
        <taxon>Glomerellales</taxon>
        <taxon>Glomerellaceae</taxon>
        <taxon>Colletotrichum</taxon>
        <taxon>Colletotrichum gloeosporioides species complex</taxon>
    </lineage>
</organism>
<dbReference type="EMBL" id="VYYT01000164">
    <property type="protein sequence ID" value="KAK2761079.1"/>
    <property type="molecule type" value="Genomic_DNA"/>
</dbReference>
<dbReference type="AlphaFoldDB" id="A0AAD9YDG7"/>
<feature type="region of interest" description="Disordered" evidence="1">
    <location>
        <begin position="129"/>
        <end position="162"/>
    </location>
</feature>
<protein>
    <submittedName>
        <fullName evidence="2">Uncharacterized protein</fullName>
    </submittedName>
</protein>
<comment type="caution">
    <text evidence="2">The sequence shown here is derived from an EMBL/GenBank/DDBJ whole genome shotgun (WGS) entry which is preliminary data.</text>
</comment>
<reference evidence="2" key="1">
    <citation type="submission" date="2023-02" db="EMBL/GenBank/DDBJ databases">
        <title>Colletotrichum kahawae CIFC_Que2 genome sequencing and assembly.</title>
        <authorList>
            <person name="Baroncelli R."/>
        </authorList>
    </citation>
    <scope>NUCLEOTIDE SEQUENCE</scope>
    <source>
        <strain evidence="2">CIFC_Que2</strain>
    </source>
</reference>
<dbReference type="Proteomes" id="UP001281614">
    <property type="component" value="Unassembled WGS sequence"/>
</dbReference>
<evidence type="ECO:0000313" key="2">
    <source>
        <dbReference type="EMBL" id="KAK2761079.1"/>
    </source>
</evidence>
<sequence>MEVPFERRPTYVTRIWGLVTRAAVKGACCVGRNGIEALAERHLANAIHVGAAAPATSATLDTLNSDWSVVTGPILYPFHGNRHNLFTLHDKQRRQCQLPQTATTTKNTTNPPMLGTCIILDWLSILPPTPQGQPDLDERSRKRKRSLHSLSPNALRLSTRTP</sequence>
<evidence type="ECO:0000313" key="3">
    <source>
        <dbReference type="Proteomes" id="UP001281614"/>
    </source>
</evidence>
<evidence type="ECO:0000256" key="1">
    <source>
        <dbReference type="SAM" id="MobiDB-lite"/>
    </source>
</evidence>
<name>A0AAD9YDG7_COLKA</name>
<accession>A0AAD9YDG7</accession>
<keyword evidence="3" id="KW-1185">Reference proteome</keyword>
<gene>
    <name evidence="2" type="ORF">CKAH01_16374</name>
</gene>